<dbReference type="AlphaFoldDB" id="A0A839S1K4"/>
<comment type="caution">
    <text evidence="5">The sequence shown here is derived from an EMBL/GenBank/DDBJ whole genome shotgun (WGS) entry which is preliminary data.</text>
</comment>
<dbReference type="Pfam" id="PF00501">
    <property type="entry name" value="AMP-binding"/>
    <property type="match status" value="1"/>
</dbReference>
<dbReference type="InterPro" id="IPR025110">
    <property type="entry name" value="AMP-bd_C"/>
</dbReference>
<evidence type="ECO:0000256" key="2">
    <source>
        <dbReference type="ARBA" id="ARBA00022598"/>
    </source>
</evidence>
<dbReference type="InterPro" id="IPR045851">
    <property type="entry name" value="AMP-bd_C_sf"/>
</dbReference>
<dbReference type="PANTHER" id="PTHR43201:SF5">
    <property type="entry name" value="MEDIUM-CHAIN ACYL-COA LIGASE ACSF2, MITOCHONDRIAL"/>
    <property type="match status" value="1"/>
</dbReference>
<sequence>MNLAANLERTSRFHARGAALVLGSEVVSYRELDRQSRCVAGFLAAKGLRAGDRVALMLPNVLEFAPLYYGILRAGAIAVPLSPDLTGPDVDFYLTDSGARVLFTWQPDTAGGAPLPCRDDVQTVAVAPGALDSLFGCRRPLEGVAAREPADTAVILYTSGATARPKGVALSHENLVHNTDVVARELVELGPDDVVFGALPLFHCFGQTTALNAAVRAGACLALLPRFDAGEALETVQRTGVTVMPAVPTMYVGLLNHPARDDVDASTLRLCTSGGSALPVEVLLEFERTFGCVVLEGYGLSETSPVATFNRTERRRVGSVGTPLPDVELRIVDEAGRAVADGESGEITVRGHNVMTGYWNRPDATAAAMPDGWLRTGDIGRRDEDGFFYLVDRKQELIVHAGHTVYPREIEEALYEHPAVLEAAVVGVPDPRTGHEVVALVTLCPGRSVGGEEIRTYVKGRVAAAGFPRHVEIVSELPKSSTGKILKREITFEVAMRD</sequence>
<comment type="similarity">
    <text evidence="1">Belongs to the ATP-dependent AMP-binding enzyme family.</text>
</comment>
<proteinExistence type="inferred from homology"/>
<dbReference type="EC" id="6.2.1.3" evidence="5"/>
<dbReference type="SUPFAM" id="SSF56801">
    <property type="entry name" value="Acetyl-CoA synthetase-like"/>
    <property type="match status" value="1"/>
</dbReference>
<reference evidence="5 6" key="1">
    <citation type="submission" date="2020-08" db="EMBL/GenBank/DDBJ databases">
        <title>Genomic Encyclopedia of Type Strains, Phase III (KMG-III): the genomes of soil and plant-associated and newly described type strains.</title>
        <authorList>
            <person name="Whitman W."/>
        </authorList>
    </citation>
    <scope>NUCLEOTIDE SEQUENCE [LARGE SCALE GENOMIC DNA]</scope>
    <source>
        <strain evidence="5 6">CECT 8577</strain>
    </source>
</reference>
<dbReference type="InterPro" id="IPR000873">
    <property type="entry name" value="AMP-dep_synth/lig_dom"/>
</dbReference>
<accession>A0A839S1K4</accession>
<feature type="domain" description="AMP-dependent synthetase/ligase" evidence="3">
    <location>
        <begin position="12"/>
        <end position="359"/>
    </location>
</feature>
<evidence type="ECO:0000259" key="4">
    <source>
        <dbReference type="Pfam" id="PF13193"/>
    </source>
</evidence>
<name>A0A839S1K4_9PSEU</name>
<dbReference type="Gene3D" id="3.30.300.30">
    <property type="match status" value="1"/>
</dbReference>
<keyword evidence="2 5" id="KW-0436">Ligase</keyword>
<keyword evidence="6" id="KW-1185">Reference proteome</keyword>
<dbReference type="GO" id="GO:0031956">
    <property type="term" value="F:medium-chain fatty acid-CoA ligase activity"/>
    <property type="evidence" value="ECO:0007669"/>
    <property type="project" value="TreeGrafter"/>
</dbReference>
<dbReference type="Gene3D" id="3.40.50.12780">
    <property type="entry name" value="N-terminal domain of ligase-like"/>
    <property type="match status" value="1"/>
</dbReference>
<dbReference type="RefSeq" id="WP_183654163.1">
    <property type="nucleotide sequence ID" value="NZ_JACHWU010000003.1"/>
</dbReference>
<dbReference type="Pfam" id="PF13193">
    <property type="entry name" value="AMP-binding_C"/>
    <property type="match status" value="1"/>
</dbReference>
<dbReference type="PANTHER" id="PTHR43201">
    <property type="entry name" value="ACYL-COA SYNTHETASE"/>
    <property type="match status" value="1"/>
</dbReference>
<evidence type="ECO:0000313" key="5">
    <source>
        <dbReference type="EMBL" id="MBB3051636.1"/>
    </source>
</evidence>
<feature type="domain" description="AMP-binding enzyme C-terminal" evidence="4">
    <location>
        <begin position="409"/>
        <end position="484"/>
    </location>
</feature>
<dbReference type="EMBL" id="JACHWU010000003">
    <property type="protein sequence ID" value="MBB3051636.1"/>
    <property type="molecule type" value="Genomic_DNA"/>
</dbReference>
<gene>
    <name evidence="5" type="ORF">FHS23_002665</name>
</gene>
<evidence type="ECO:0000256" key="1">
    <source>
        <dbReference type="ARBA" id="ARBA00006432"/>
    </source>
</evidence>
<dbReference type="GO" id="GO:0004467">
    <property type="term" value="F:long-chain fatty acid-CoA ligase activity"/>
    <property type="evidence" value="ECO:0007669"/>
    <property type="project" value="UniProtKB-EC"/>
</dbReference>
<dbReference type="CDD" id="cd05936">
    <property type="entry name" value="FC-FACS_FadD_like"/>
    <property type="match status" value="1"/>
</dbReference>
<protein>
    <submittedName>
        <fullName evidence="5">Long-chain acyl-CoA synthetase</fullName>
        <ecNumber evidence="5">6.2.1.3</ecNumber>
    </submittedName>
</protein>
<evidence type="ECO:0000259" key="3">
    <source>
        <dbReference type="Pfam" id="PF00501"/>
    </source>
</evidence>
<evidence type="ECO:0000313" key="6">
    <source>
        <dbReference type="Proteomes" id="UP000550714"/>
    </source>
</evidence>
<organism evidence="5 6">
    <name type="scientific">Prauserella isguenensis</name>
    <dbReference type="NCBI Taxonomy" id="1470180"/>
    <lineage>
        <taxon>Bacteria</taxon>
        <taxon>Bacillati</taxon>
        <taxon>Actinomycetota</taxon>
        <taxon>Actinomycetes</taxon>
        <taxon>Pseudonocardiales</taxon>
        <taxon>Pseudonocardiaceae</taxon>
        <taxon>Prauserella</taxon>
    </lineage>
</organism>
<dbReference type="Proteomes" id="UP000550714">
    <property type="component" value="Unassembled WGS sequence"/>
</dbReference>
<dbReference type="InterPro" id="IPR042099">
    <property type="entry name" value="ANL_N_sf"/>
</dbReference>